<accession>A0ABR2WDD6</accession>
<evidence type="ECO:0000313" key="2">
    <source>
        <dbReference type="EMBL" id="KAK9759513.1"/>
    </source>
</evidence>
<proteinExistence type="predicted"/>
<evidence type="ECO:0000256" key="1">
    <source>
        <dbReference type="SAM" id="MobiDB-lite"/>
    </source>
</evidence>
<sequence>MAYFTHQLLVRFPQLNHPTTRSTIMKFIAATGLFALALSQVAYSASIGITEGSEEAQVNDELSLGGVAGYLGKRIATRVASHVGSGIGHIFDGSGIGGTFGGRGHGGFKGSFDDGFGGGFAGNFRGRGAGNFRDILGGEIKGGGKGSGGLGFGNKYRGGLKVDAPKLSYRPEEYTEGSEWADGFGGGRVKPGSIQVDPIPDRKSDGYGGGGPGSIQVDPIPETAYD</sequence>
<name>A0ABR2WDD6_9FUNG</name>
<reference evidence="2 3" key="1">
    <citation type="submission" date="2023-04" db="EMBL/GenBank/DDBJ databases">
        <title>Genome of Basidiobolus ranarum AG-B5.</title>
        <authorList>
            <person name="Stajich J.E."/>
            <person name="Carter-House D."/>
            <person name="Gryganskyi A."/>
        </authorList>
    </citation>
    <scope>NUCLEOTIDE SEQUENCE [LARGE SCALE GENOMIC DNA]</scope>
    <source>
        <strain evidence="2 3">AG-B5</strain>
    </source>
</reference>
<feature type="region of interest" description="Disordered" evidence="1">
    <location>
        <begin position="175"/>
        <end position="226"/>
    </location>
</feature>
<keyword evidence="3" id="KW-1185">Reference proteome</keyword>
<dbReference type="Proteomes" id="UP001479436">
    <property type="component" value="Unassembled WGS sequence"/>
</dbReference>
<comment type="caution">
    <text evidence="2">The sequence shown here is derived from an EMBL/GenBank/DDBJ whole genome shotgun (WGS) entry which is preliminary data.</text>
</comment>
<dbReference type="EMBL" id="JASJQH010003763">
    <property type="protein sequence ID" value="KAK9759513.1"/>
    <property type="molecule type" value="Genomic_DNA"/>
</dbReference>
<gene>
    <name evidence="2" type="ORF">K7432_017432</name>
</gene>
<evidence type="ECO:0000313" key="3">
    <source>
        <dbReference type="Proteomes" id="UP001479436"/>
    </source>
</evidence>
<protein>
    <submittedName>
        <fullName evidence="2">Uncharacterized protein</fullName>
    </submittedName>
</protein>
<organism evidence="2 3">
    <name type="scientific">Basidiobolus ranarum</name>
    <dbReference type="NCBI Taxonomy" id="34480"/>
    <lineage>
        <taxon>Eukaryota</taxon>
        <taxon>Fungi</taxon>
        <taxon>Fungi incertae sedis</taxon>
        <taxon>Zoopagomycota</taxon>
        <taxon>Entomophthoromycotina</taxon>
        <taxon>Basidiobolomycetes</taxon>
        <taxon>Basidiobolales</taxon>
        <taxon>Basidiobolaceae</taxon>
        <taxon>Basidiobolus</taxon>
    </lineage>
</organism>